<keyword evidence="2" id="KW-1185">Reference proteome</keyword>
<evidence type="ECO:0000313" key="1">
    <source>
        <dbReference type="EMBL" id="UNK46011.1"/>
    </source>
</evidence>
<dbReference type="Proteomes" id="UP000829069">
    <property type="component" value="Chromosome"/>
</dbReference>
<dbReference type="EMBL" id="CP093326">
    <property type="protein sequence ID" value="UNK46011.1"/>
    <property type="molecule type" value="Genomic_DNA"/>
</dbReference>
<name>A0ABY3W7N2_9MICC</name>
<protein>
    <submittedName>
        <fullName evidence="1">Uncharacterized protein</fullName>
    </submittedName>
</protein>
<accession>A0ABY3W7N2</accession>
<sequence length="370" mass="40877">MTQTAITAAFLPQLGPVVDRRLAHPKPGSVTRPGHRSELVRPRFGRAAVWAESPLQLLSAVEAHGAGLLGQETLIHPRSDAVGMDSTLKSLMAQVPSGVRFTPPSSTLPAVRSRKLDRWVTGDAYSGKVQTELLRGVVADELVIVDDGLATLSLLQMLVSDGPTPLIRPRAVPTMRRKALGLATWWTLRRMASQGRLLVFTALSVPDAVEKKFRALGGHLERHRFEWLGTQPVTESIHEPTIVVGSAMPADKLIRPEPYKDWVRSLTEEGPVAYFPHRREQPDLLNELDGHPMIRVKPHTIPVEMRLRGLRPGQVVRALPSTVLASLRLILTPSGVPLKGQPVPDDWWLPETTEELRRHLSSSLREGGKR</sequence>
<gene>
    <name evidence="1" type="ORF">MNQ99_01095</name>
</gene>
<evidence type="ECO:0000313" key="2">
    <source>
        <dbReference type="Proteomes" id="UP000829069"/>
    </source>
</evidence>
<organism evidence="1 2">
    <name type="scientific">Arthrobacter sulfonylureivorans</name>
    <dbReference type="NCBI Taxonomy" id="2486855"/>
    <lineage>
        <taxon>Bacteria</taxon>
        <taxon>Bacillati</taxon>
        <taxon>Actinomycetota</taxon>
        <taxon>Actinomycetes</taxon>
        <taxon>Micrococcales</taxon>
        <taxon>Micrococcaceae</taxon>
        <taxon>Arthrobacter</taxon>
    </lineage>
</organism>
<proteinExistence type="predicted"/>
<dbReference type="RefSeq" id="WP_241914116.1">
    <property type="nucleotide sequence ID" value="NZ_CP093326.1"/>
</dbReference>
<reference evidence="1 2" key="1">
    <citation type="submission" date="2022-03" db="EMBL/GenBank/DDBJ databases">
        <title>Isotopic signatures of nitrous oxide derived from detoxification processes.</title>
        <authorList>
            <person name="Behrendt U."/>
            <person name="Buchen C."/>
            <person name="Well R."/>
            <person name="Ulrich A."/>
            <person name="Rohe L."/>
            <person name="Kolb S."/>
            <person name="Schloter M."/>
            <person name="Horn M.A."/>
            <person name="Augustin J."/>
        </authorList>
    </citation>
    <scope>NUCLEOTIDE SEQUENCE [LARGE SCALE GENOMIC DNA]</scope>
    <source>
        <strain evidence="1 2">S4-C24</strain>
    </source>
</reference>